<dbReference type="GeneID" id="68917943"/>
<accession>B6IFR2</accession>
<sequence>MKHFKNSDYPNFHKNVVNYKIEVRSHLSRWMKENIRHQLRNKK</sequence>
<dbReference type="HOGENOM" id="CLU_3242651_0_0_1"/>
<dbReference type="CTD" id="68917943"/>
<organism evidence="1 2">
    <name type="scientific">Caenorhabditis briggsae</name>
    <dbReference type="NCBI Taxonomy" id="6238"/>
    <lineage>
        <taxon>Eukaryota</taxon>
        <taxon>Metazoa</taxon>
        <taxon>Ecdysozoa</taxon>
        <taxon>Nematoda</taxon>
        <taxon>Chromadorea</taxon>
        <taxon>Rhabditida</taxon>
        <taxon>Rhabditina</taxon>
        <taxon>Rhabditomorpha</taxon>
        <taxon>Rhabditoidea</taxon>
        <taxon>Rhabditidae</taxon>
        <taxon>Peloderinae</taxon>
        <taxon>Caenorhabditis</taxon>
    </lineage>
</organism>
<dbReference type="AlphaFoldDB" id="B6IFR2"/>
<reference evidence="1 2" key="2">
    <citation type="journal article" date="2011" name="PLoS Genet.">
        <title>Caenorhabditis briggsae recombinant inbred line genotypes reveal inter-strain incompatibility and the evolution of recombination.</title>
        <authorList>
            <person name="Ross J.A."/>
            <person name="Koboldt D.C."/>
            <person name="Staisch J.E."/>
            <person name="Chamberlin H.M."/>
            <person name="Gupta B.P."/>
            <person name="Miller R.D."/>
            <person name="Baird S.E."/>
            <person name="Haag E.S."/>
        </authorList>
    </citation>
    <scope>NUCLEOTIDE SEQUENCE [LARGE SCALE GENOMIC DNA]</scope>
    <source>
        <strain evidence="1 2">AF16</strain>
    </source>
</reference>
<dbReference type="InParanoid" id="B6IFR2"/>
<name>B6IFR2_CAEBR</name>
<evidence type="ECO:0000313" key="1">
    <source>
        <dbReference type="EMBL" id="CAR98742.1"/>
    </source>
</evidence>
<proteinExistence type="predicted"/>
<gene>
    <name evidence="1" type="ORF">CBG26465</name>
    <name evidence="1" type="ORF">CBG_26465</name>
</gene>
<dbReference type="Proteomes" id="UP000008549">
    <property type="component" value="Unassembled WGS sequence"/>
</dbReference>
<dbReference type="RefSeq" id="XP_045098312.1">
    <property type="nucleotide sequence ID" value="XM_045235995.1"/>
</dbReference>
<dbReference type="KEGG" id="cbr:CBG_26465"/>
<dbReference type="EMBL" id="HE601251">
    <property type="protein sequence ID" value="CAR98742.1"/>
    <property type="molecule type" value="Genomic_DNA"/>
</dbReference>
<reference evidence="1 2" key="1">
    <citation type="journal article" date="2003" name="PLoS Biol.">
        <title>The genome sequence of Caenorhabditis briggsae: a platform for comparative genomics.</title>
        <authorList>
            <person name="Stein L.D."/>
            <person name="Bao Z."/>
            <person name="Blasiar D."/>
            <person name="Blumenthal T."/>
            <person name="Brent M.R."/>
            <person name="Chen N."/>
            <person name="Chinwalla A."/>
            <person name="Clarke L."/>
            <person name="Clee C."/>
            <person name="Coghlan A."/>
            <person name="Coulson A."/>
            <person name="D'Eustachio P."/>
            <person name="Fitch D.H."/>
            <person name="Fulton L.A."/>
            <person name="Fulton R.E."/>
            <person name="Griffiths-Jones S."/>
            <person name="Harris T.W."/>
            <person name="Hillier L.W."/>
            <person name="Kamath R."/>
            <person name="Kuwabara P.E."/>
            <person name="Mardis E.R."/>
            <person name="Marra M.A."/>
            <person name="Miner T.L."/>
            <person name="Minx P."/>
            <person name="Mullikin J.C."/>
            <person name="Plumb R.W."/>
            <person name="Rogers J."/>
            <person name="Schein J.E."/>
            <person name="Sohrmann M."/>
            <person name="Spieth J."/>
            <person name="Stajich J.E."/>
            <person name="Wei C."/>
            <person name="Willey D."/>
            <person name="Wilson R.K."/>
            <person name="Durbin R."/>
            <person name="Waterston R.H."/>
        </authorList>
    </citation>
    <scope>NUCLEOTIDE SEQUENCE [LARGE SCALE GENOMIC DNA]</scope>
    <source>
        <strain evidence="1 2">AF16</strain>
    </source>
</reference>
<keyword evidence="2" id="KW-1185">Reference proteome</keyword>
<evidence type="ECO:0000313" key="2">
    <source>
        <dbReference type="Proteomes" id="UP000008549"/>
    </source>
</evidence>
<protein>
    <submittedName>
        <fullName evidence="1">Protein CBG26465</fullName>
    </submittedName>
</protein>